<evidence type="ECO:0000313" key="3">
    <source>
        <dbReference type="Proteomes" id="UP001465668"/>
    </source>
</evidence>
<keyword evidence="3" id="KW-1185">Reference proteome</keyword>
<organism evidence="2 3">
    <name type="scientific">Seiridium cardinale</name>
    <dbReference type="NCBI Taxonomy" id="138064"/>
    <lineage>
        <taxon>Eukaryota</taxon>
        <taxon>Fungi</taxon>
        <taxon>Dikarya</taxon>
        <taxon>Ascomycota</taxon>
        <taxon>Pezizomycotina</taxon>
        <taxon>Sordariomycetes</taxon>
        <taxon>Xylariomycetidae</taxon>
        <taxon>Amphisphaeriales</taxon>
        <taxon>Sporocadaceae</taxon>
        <taxon>Seiridium</taxon>
    </lineage>
</organism>
<dbReference type="Proteomes" id="UP001465668">
    <property type="component" value="Unassembled WGS sequence"/>
</dbReference>
<protein>
    <submittedName>
        <fullName evidence="2">HET-domain-containing protein</fullName>
    </submittedName>
</protein>
<accession>A0ABR2XLY9</accession>
<name>A0ABR2XLY9_9PEZI</name>
<evidence type="ECO:0000259" key="1">
    <source>
        <dbReference type="Pfam" id="PF06985"/>
    </source>
</evidence>
<reference evidence="2 3" key="1">
    <citation type="submission" date="2024-02" db="EMBL/GenBank/DDBJ databases">
        <title>First draft genome assembly of two strains of Seiridium cardinale.</title>
        <authorList>
            <person name="Emiliani G."/>
            <person name="Scali E."/>
        </authorList>
    </citation>
    <scope>NUCLEOTIDE SEQUENCE [LARGE SCALE GENOMIC DNA]</scope>
    <source>
        <strain evidence="2 3">BM-138-000479</strain>
    </source>
</reference>
<dbReference type="PANTHER" id="PTHR33112:SF16">
    <property type="entry name" value="HETEROKARYON INCOMPATIBILITY DOMAIN-CONTAINING PROTEIN"/>
    <property type="match status" value="1"/>
</dbReference>
<evidence type="ECO:0000313" key="2">
    <source>
        <dbReference type="EMBL" id="KAK9774829.1"/>
    </source>
</evidence>
<proteinExistence type="predicted"/>
<dbReference type="InterPro" id="IPR010730">
    <property type="entry name" value="HET"/>
</dbReference>
<dbReference type="EMBL" id="JARVKM010000038">
    <property type="protein sequence ID" value="KAK9774829.1"/>
    <property type="molecule type" value="Genomic_DNA"/>
</dbReference>
<feature type="domain" description="Heterokaryon incompatibility" evidence="1">
    <location>
        <begin position="216"/>
        <end position="361"/>
    </location>
</feature>
<dbReference type="Pfam" id="PF06985">
    <property type="entry name" value="HET"/>
    <property type="match status" value="1"/>
</dbReference>
<dbReference type="PANTHER" id="PTHR33112">
    <property type="entry name" value="DOMAIN PROTEIN, PUTATIVE-RELATED"/>
    <property type="match status" value="1"/>
</dbReference>
<sequence>MTTPLDDYHSCSLCSEVVLSLDNASFRGEFKPVAGPVNEMLIFSNLTLSDIRRGASTCFFFKWLDTQWLEFRPTIYESLWPREKELFLYAATLSEAYTERCPIDEIDFFGLWDGKKPAASSHPELLTRTDTVIDVLTPKGNNADSVIWTRPINTKIGSRENLVRSRSWLQECLDSHDKCLKPTLEVMPQRIVQVSVDPSSGRRVARICMNEDPAHYVALSYCWGGNQPYKTTRASIRERLVELDWDRLPKTLKDAIDVTTALGFQYIWIDCFCIIQDDEDDFAIQMAEVPSIYARAIITLTAARASTASEGFLHDISLDASRSLAVRLPLKCPDGRVGDAYLTSVVRVPDPIDYRAWTMQETYLATRLLYFGTRQLRWQCAQSVMARGCNDGWKRGHNPEDSQLQISLSASGVEESAKYKIRLGVSREELYDHALSHWEDIIPIYTRRRMAHAGDRSWAASGLAEAFTKLTQDEYLAGHWKKSLPYSLMWHISYGTTVGGPEYAHQTPQLGLRLEQYLGPSWSWTSVLGCASFLYARSIRKTMQLVLVDVAVTLVAHKARYGAVKHGSITVRGRMRNATYRGIFCGSSHQVWLMKPSIDGPDRHLVITKAFPDALETEFQSPRQVNAGAIQVHLLELGRCAVNGKRGPAGLILQEIPQSSDSKNRTFRRLGAFHINEKALKPRDGRPVTEEWVSKAQSELHWFEGCNLDVITIV</sequence>
<comment type="caution">
    <text evidence="2">The sequence shown here is derived from an EMBL/GenBank/DDBJ whole genome shotgun (WGS) entry which is preliminary data.</text>
</comment>
<gene>
    <name evidence="2" type="ORF">SCAR479_08384</name>
</gene>